<evidence type="ECO:0000256" key="6">
    <source>
        <dbReference type="HAMAP-Rule" id="MF_01899"/>
    </source>
</evidence>
<dbReference type="InterPro" id="IPR010997">
    <property type="entry name" value="HRDC-like_sf"/>
</dbReference>
<keyword evidence="4 6" id="KW-0378">Hydrolase</keyword>
<keyword evidence="1 6" id="KW-0963">Cytoplasm</keyword>
<gene>
    <name evidence="6 8" type="primary">rnd</name>
    <name evidence="8" type="ORF">IAA69_04585</name>
</gene>
<dbReference type="SUPFAM" id="SSF53098">
    <property type="entry name" value="Ribonuclease H-like"/>
    <property type="match status" value="1"/>
</dbReference>
<dbReference type="SMART" id="SM00341">
    <property type="entry name" value="HRDC"/>
    <property type="match status" value="1"/>
</dbReference>
<comment type="subcellular location">
    <subcellularLocation>
        <location evidence="6">Cytoplasm</location>
    </subcellularLocation>
</comment>
<reference evidence="8" key="1">
    <citation type="submission" date="2020-10" db="EMBL/GenBank/DDBJ databases">
        <authorList>
            <person name="Gilroy R."/>
        </authorList>
    </citation>
    <scope>NUCLEOTIDE SEQUENCE</scope>
    <source>
        <strain evidence="8">ChiGjej1B1-2707</strain>
    </source>
</reference>
<keyword evidence="5 6" id="KW-0269">Exonuclease</keyword>
<evidence type="ECO:0000256" key="2">
    <source>
        <dbReference type="ARBA" id="ARBA00022694"/>
    </source>
</evidence>
<dbReference type="CDD" id="cd06142">
    <property type="entry name" value="RNaseD_exo"/>
    <property type="match status" value="1"/>
</dbReference>
<evidence type="ECO:0000313" key="8">
    <source>
        <dbReference type="EMBL" id="HIR01521.1"/>
    </source>
</evidence>
<keyword evidence="2 6" id="KW-0819">tRNA processing</keyword>
<dbReference type="HAMAP" id="MF_01899">
    <property type="entry name" value="RNase_D"/>
    <property type="match status" value="1"/>
</dbReference>
<dbReference type="GO" id="GO:0000166">
    <property type="term" value="F:nucleotide binding"/>
    <property type="evidence" value="ECO:0007669"/>
    <property type="project" value="InterPro"/>
</dbReference>
<dbReference type="Pfam" id="PF01612">
    <property type="entry name" value="DNA_pol_A_exo1"/>
    <property type="match status" value="1"/>
</dbReference>
<dbReference type="PANTHER" id="PTHR47649:SF1">
    <property type="entry name" value="RIBONUCLEASE D"/>
    <property type="match status" value="1"/>
</dbReference>
<dbReference type="Gene3D" id="3.30.420.10">
    <property type="entry name" value="Ribonuclease H-like superfamily/Ribonuclease H"/>
    <property type="match status" value="1"/>
</dbReference>
<dbReference type="GO" id="GO:0033890">
    <property type="term" value="F:ribonuclease D activity"/>
    <property type="evidence" value="ECO:0007669"/>
    <property type="project" value="UniProtKB-UniRule"/>
</dbReference>
<dbReference type="InterPro" id="IPR002121">
    <property type="entry name" value="HRDC_dom"/>
</dbReference>
<comment type="caution">
    <text evidence="8">The sequence shown here is derived from an EMBL/GenBank/DDBJ whole genome shotgun (WGS) entry which is preliminary data.</text>
</comment>
<dbReference type="NCBIfam" id="TIGR01388">
    <property type="entry name" value="rnd"/>
    <property type="match status" value="1"/>
</dbReference>
<comment type="similarity">
    <text evidence="6">Belongs to the RNase D family.</text>
</comment>
<dbReference type="Gene3D" id="1.10.150.80">
    <property type="entry name" value="HRDC domain"/>
    <property type="match status" value="1"/>
</dbReference>
<dbReference type="Proteomes" id="UP000824261">
    <property type="component" value="Unassembled WGS sequence"/>
</dbReference>
<comment type="cofactor">
    <cofactor evidence="6">
        <name>a divalent metal cation</name>
        <dbReference type="ChEBI" id="CHEBI:60240"/>
    </cofactor>
</comment>
<dbReference type="GO" id="GO:0008408">
    <property type="term" value="F:3'-5' exonuclease activity"/>
    <property type="evidence" value="ECO:0007669"/>
    <property type="project" value="InterPro"/>
</dbReference>
<dbReference type="InterPro" id="IPR002562">
    <property type="entry name" value="3'-5'_exonuclease_dom"/>
</dbReference>
<feature type="domain" description="HRDC" evidence="7">
    <location>
        <begin position="207"/>
        <end position="287"/>
    </location>
</feature>
<organism evidence="8 9">
    <name type="scientific">Candidatus Aveggerthella stercoripullorum</name>
    <dbReference type="NCBI Taxonomy" id="2840688"/>
    <lineage>
        <taxon>Bacteria</taxon>
        <taxon>Bacillati</taxon>
        <taxon>Actinomycetota</taxon>
        <taxon>Coriobacteriia</taxon>
        <taxon>Eggerthellales</taxon>
        <taxon>Eggerthellaceae</taxon>
        <taxon>Eggerthellaceae incertae sedis</taxon>
        <taxon>Candidatus Aveggerthella</taxon>
    </lineage>
</organism>
<evidence type="ECO:0000256" key="4">
    <source>
        <dbReference type="ARBA" id="ARBA00022801"/>
    </source>
</evidence>
<dbReference type="GO" id="GO:0003676">
    <property type="term" value="F:nucleic acid binding"/>
    <property type="evidence" value="ECO:0007669"/>
    <property type="project" value="InterPro"/>
</dbReference>
<protein>
    <recommendedName>
        <fullName evidence="6">Ribonuclease D</fullName>
        <shortName evidence="6">RNase D</shortName>
        <ecNumber evidence="6">3.1.13.5</ecNumber>
    </recommendedName>
</protein>
<dbReference type="InterPro" id="IPR012337">
    <property type="entry name" value="RNaseH-like_sf"/>
</dbReference>
<dbReference type="Pfam" id="PF00570">
    <property type="entry name" value="HRDC"/>
    <property type="match status" value="1"/>
</dbReference>
<keyword evidence="3 6" id="KW-0540">Nuclease</keyword>
<dbReference type="PROSITE" id="PS50967">
    <property type="entry name" value="HRDC"/>
    <property type="match status" value="1"/>
</dbReference>
<dbReference type="AlphaFoldDB" id="A0A9D1A0D1"/>
<evidence type="ECO:0000259" key="7">
    <source>
        <dbReference type="PROSITE" id="PS50967"/>
    </source>
</evidence>
<dbReference type="SUPFAM" id="SSF47819">
    <property type="entry name" value="HRDC-like"/>
    <property type="match status" value="2"/>
</dbReference>
<dbReference type="InterPro" id="IPR036397">
    <property type="entry name" value="RNaseH_sf"/>
</dbReference>
<reference evidence="8" key="2">
    <citation type="journal article" date="2021" name="PeerJ">
        <title>Extensive microbial diversity within the chicken gut microbiome revealed by metagenomics and culture.</title>
        <authorList>
            <person name="Gilroy R."/>
            <person name="Ravi A."/>
            <person name="Getino M."/>
            <person name="Pursley I."/>
            <person name="Horton D.L."/>
            <person name="Alikhan N.F."/>
            <person name="Baker D."/>
            <person name="Gharbi K."/>
            <person name="Hall N."/>
            <person name="Watson M."/>
            <person name="Adriaenssens E.M."/>
            <person name="Foster-Nyarko E."/>
            <person name="Jarju S."/>
            <person name="Secka A."/>
            <person name="Antonio M."/>
            <person name="Oren A."/>
            <person name="Chaudhuri R.R."/>
            <person name="La Ragione R."/>
            <person name="Hildebrand F."/>
            <person name="Pallen M.J."/>
        </authorList>
    </citation>
    <scope>NUCLEOTIDE SEQUENCE</scope>
    <source>
        <strain evidence="8">ChiGjej1B1-2707</strain>
    </source>
</reference>
<evidence type="ECO:0000313" key="9">
    <source>
        <dbReference type="Proteomes" id="UP000824261"/>
    </source>
</evidence>
<dbReference type="GO" id="GO:0042780">
    <property type="term" value="P:tRNA 3'-end processing"/>
    <property type="evidence" value="ECO:0007669"/>
    <property type="project" value="UniProtKB-UniRule"/>
</dbReference>
<comment type="catalytic activity">
    <reaction evidence="6">
        <text>Exonucleolytic cleavage that removes extra residues from the 3'-terminus of tRNA to produce 5'-mononucleotides.</text>
        <dbReference type="EC" id="3.1.13.5"/>
    </reaction>
</comment>
<comment type="function">
    <text evidence="6">Exonuclease involved in the 3' processing of various precursor tRNAs. Initiates hydrolysis at the 3'-terminus of an RNA molecule and releases 5'-mononucleotides.</text>
</comment>
<evidence type="ECO:0000256" key="1">
    <source>
        <dbReference type="ARBA" id="ARBA00022490"/>
    </source>
</evidence>
<proteinExistence type="inferred from homology"/>
<dbReference type="InterPro" id="IPR044876">
    <property type="entry name" value="HRDC_dom_sf"/>
</dbReference>
<name>A0A9D1A0D1_9ACTN</name>
<sequence length="391" mass="44300">MIIEDQSSFEAFVERASTSPVLAVDTEFLRDRTYYAQLCLLQMATEDEVVLVDPLQVKDLHPLVPLLENEQVVKLFHAGTQDIEILYRELGCVPRPVFDTQIAAALLGQTQQVGYGALVQSVCGVHLKKADSYTDWSRRPLSESQQRYAAEDVVYLPRMYHAMKDELEEKGRLSWLADDFEHLVDPARFAVDPRERFQHLKRVSQLTPRQLSAAREVAAWREETAQRRNIPRKWVITDEQIVEACKRGARSIDELYMVRGLESGLGCADARQIVKRISRGLDAPEETWPRLSKAGKNESNVDVEVDLYAALARLRAREANVAFQTLASRDDLVSIARGYDEGIELLRGWRREIAGEDLIALREGRRALCIKDGKLAIVEADVRNLTAAEAE</sequence>
<dbReference type="InterPro" id="IPR006292">
    <property type="entry name" value="RNase_D"/>
</dbReference>
<dbReference type="EMBL" id="DVGB01000057">
    <property type="protein sequence ID" value="HIR01521.1"/>
    <property type="molecule type" value="Genomic_DNA"/>
</dbReference>
<dbReference type="EC" id="3.1.13.5" evidence="6"/>
<evidence type="ECO:0000256" key="3">
    <source>
        <dbReference type="ARBA" id="ARBA00022722"/>
    </source>
</evidence>
<dbReference type="PANTHER" id="PTHR47649">
    <property type="entry name" value="RIBONUCLEASE D"/>
    <property type="match status" value="1"/>
</dbReference>
<dbReference type="SMART" id="SM00474">
    <property type="entry name" value="35EXOc"/>
    <property type="match status" value="1"/>
</dbReference>
<dbReference type="InterPro" id="IPR051086">
    <property type="entry name" value="RNase_D-like"/>
</dbReference>
<evidence type="ECO:0000256" key="5">
    <source>
        <dbReference type="ARBA" id="ARBA00022839"/>
    </source>
</evidence>
<dbReference type="GO" id="GO:0005737">
    <property type="term" value="C:cytoplasm"/>
    <property type="evidence" value="ECO:0007669"/>
    <property type="project" value="UniProtKB-SubCell"/>
</dbReference>
<accession>A0A9D1A0D1</accession>